<dbReference type="Gene3D" id="3.30.200.20">
    <property type="entry name" value="Phosphorylase Kinase, domain 1"/>
    <property type="match status" value="1"/>
</dbReference>
<feature type="region of interest" description="Disordered" evidence="9">
    <location>
        <begin position="1"/>
        <end position="155"/>
    </location>
</feature>
<comment type="caution">
    <text evidence="11">The sequence shown here is derived from an EMBL/GenBank/DDBJ whole genome shotgun (WGS) entry which is preliminary data.</text>
</comment>
<feature type="compositionally biased region" description="Polar residues" evidence="9">
    <location>
        <begin position="241"/>
        <end position="250"/>
    </location>
</feature>
<proteinExistence type="predicted"/>
<evidence type="ECO:0000256" key="1">
    <source>
        <dbReference type="ARBA" id="ARBA00012513"/>
    </source>
</evidence>
<comment type="catalytic activity">
    <reaction evidence="8">
        <text>L-seryl-[protein] + ATP = O-phospho-L-seryl-[protein] + ADP + H(+)</text>
        <dbReference type="Rhea" id="RHEA:17989"/>
        <dbReference type="Rhea" id="RHEA-COMP:9863"/>
        <dbReference type="Rhea" id="RHEA-COMP:11604"/>
        <dbReference type="ChEBI" id="CHEBI:15378"/>
        <dbReference type="ChEBI" id="CHEBI:29999"/>
        <dbReference type="ChEBI" id="CHEBI:30616"/>
        <dbReference type="ChEBI" id="CHEBI:83421"/>
        <dbReference type="ChEBI" id="CHEBI:456216"/>
        <dbReference type="EC" id="2.7.11.1"/>
    </reaction>
</comment>
<evidence type="ECO:0000256" key="9">
    <source>
        <dbReference type="SAM" id="MobiDB-lite"/>
    </source>
</evidence>
<feature type="compositionally biased region" description="Low complexity" evidence="9">
    <location>
        <begin position="89"/>
        <end position="110"/>
    </location>
</feature>
<feature type="compositionally biased region" description="Basic and acidic residues" evidence="9">
    <location>
        <begin position="273"/>
        <end position="287"/>
    </location>
</feature>
<keyword evidence="2" id="KW-0723">Serine/threonine-protein kinase</keyword>
<keyword evidence="5" id="KW-0418">Kinase</keyword>
<organism evidence="11 12">
    <name type="scientific">Dunaliella salina</name>
    <name type="common">Green alga</name>
    <name type="synonym">Protococcus salinus</name>
    <dbReference type="NCBI Taxonomy" id="3046"/>
    <lineage>
        <taxon>Eukaryota</taxon>
        <taxon>Viridiplantae</taxon>
        <taxon>Chlorophyta</taxon>
        <taxon>core chlorophytes</taxon>
        <taxon>Chlorophyceae</taxon>
        <taxon>CS clade</taxon>
        <taxon>Chlamydomonadales</taxon>
        <taxon>Dunaliellaceae</taxon>
        <taxon>Dunaliella</taxon>
    </lineage>
</organism>
<feature type="compositionally biased region" description="Basic and acidic residues" evidence="9">
    <location>
        <begin position="474"/>
        <end position="487"/>
    </location>
</feature>
<feature type="compositionally biased region" description="Basic and acidic residues" evidence="9">
    <location>
        <begin position="514"/>
        <end position="523"/>
    </location>
</feature>
<reference evidence="11" key="1">
    <citation type="submission" date="2017-08" db="EMBL/GenBank/DDBJ databases">
        <authorList>
            <person name="Polle J.E."/>
            <person name="Barry K."/>
            <person name="Cushman J."/>
            <person name="Schmutz J."/>
            <person name="Tran D."/>
            <person name="Hathwaick L.T."/>
            <person name="Yim W.C."/>
            <person name="Jenkins J."/>
            <person name="Mckie-Krisberg Z.M."/>
            <person name="Prochnik S."/>
            <person name="Lindquist E."/>
            <person name="Dockter R.B."/>
            <person name="Adam C."/>
            <person name="Molina H."/>
            <person name="Bunkerborg J."/>
            <person name="Jin E."/>
            <person name="Buchheim M."/>
            <person name="Magnuson J."/>
        </authorList>
    </citation>
    <scope>NUCLEOTIDE SEQUENCE</scope>
    <source>
        <strain evidence="11">CCAP 19/18</strain>
    </source>
</reference>
<dbReference type="Gene3D" id="1.10.510.10">
    <property type="entry name" value="Transferase(Phosphotransferase) domain 1"/>
    <property type="match status" value="1"/>
</dbReference>
<name>A0ABQ7H1D1_DUNSA</name>
<dbReference type="EC" id="2.7.11.1" evidence="1"/>
<evidence type="ECO:0000256" key="8">
    <source>
        <dbReference type="ARBA" id="ARBA00048679"/>
    </source>
</evidence>
<feature type="compositionally biased region" description="Basic and acidic residues" evidence="9">
    <location>
        <begin position="380"/>
        <end position="413"/>
    </location>
</feature>
<feature type="region of interest" description="Disordered" evidence="9">
    <location>
        <begin position="193"/>
        <end position="348"/>
    </location>
</feature>
<keyword evidence="4" id="KW-0547">Nucleotide-binding</keyword>
<dbReference type="PANTHER" id="PTHR24419">
    <property type="entry name" value="INTERLEUKIN-1 RECEPTOR-ASSOCIATED KINASE"/>
    <property type="match status" value="1"/>
</dbReference>
<evidence type="ECO:0000256" key="4">
    <source>
        <dbReference type="ARBA" id="ARBA00022741"/>
    </source>
</evidence>
<keyword evidence="3" id="KW-0808">Transferase</keyword>
<keyword evidence="6" id="KW-0067">ATP-binding</keyword>
<evidence type="ECO:0000259" key="10">
    <source>
        <dbReference type="PROSITE" id="PS50011"/>
    </source>
</evidence>
<feature type="compositionally biased region" description="Polar residues" evidence="9">
    <location>
        <begin position="1"/>
        <end position="12"/>
    </location>
</feature>
<feature type="region of interest" description="Disordered" evidence="9">
    <location>
        <begin position="361"/>
        <end position="545"/>
    </location>
</feature>
<feature type="domain" description="Protein kinase" evidence="10">
    <location>
        <begin position="593"/>
        <end position="912"/>
    </location>
</feature>
<feature type="compositionally biased region" description="Polar residues" evidence="9">
    <location>
        <begin position="288"/>
        <end position="298"/>
    </location>
</feature>
<dbReference type="PANTHER" id="PTHR24419:SF18">
    <property type="entry name" value="SERINE_THREONINE-PROTEIN KINASE HASPIN"/>
    <property type="match status" value="1"/>
</dbReference>
<evidence type="ECO:0000313" key="12">
    <source>
        <dbReference type="Proteomes" id="UP000815325"/>
    </source>
</evidence>
<comment type="catalytic activity">
    <reaction evidence="7">
        <text>L-threonyl-[protein] + ATP = O-phospho-L-threonyl-[protein] + ADP + H(+)</text>
        <dbReference type="Rhea" id="RHEA:46608"/>
        <dbReference type="Rhea" id="RHEA-COMP:11060"/>
        <dbReference type="Rhea" id="RHEA-COMP:11605"/>
        <dbReference type="ChEBI" id="CHEBI:15378"/>
        <dbReference type="ChEBI" id="CHEBI:30013"/>
        <dbReference type="ChEBI" id="CHEBI:30616"/>
        <dbReference type="ChEBI" id="CHEBI:61977"/>
        <dbReference type="ChEBI" id="CHEBI:456216"/>
        <dbReference type="EC" id="2.7.11.1"/>
    </reaction>
</comment>
<dbReference type="InterPro" id="IPR000719">
    <property type="entry name" value="Prot_kinase_dom"/>
</dbReference>
<gene>
    <name evidence="11" type="ORF">DUNSADRAFT_16018</name>
</gene>
<evidence type="ECO:0000256" key="6">
    <source>
        <dbReference type="ARBA" id="ARBA00022840"/>
    </source>
</evidence>
<accession>A0ABQ7H1D1</accession>
<dbReference type="SMART" id="SM01331">
    <property type="entry name" value="DUF3635"/>
    <property type="match status" value="1"/>
</dbReference>
<feature type="compositionally biased region" description="Low complexity" evidence="9">
    <location>
        <begin position="130"/>
        <end position="142"/>
    </location>
</feature>
<protein>
    <recommendedName>
        <fullName evidence="1">non-specific serine/threonine protein kinase</fullName>
        <ecNumber evidence="1">2.7.11.1</ecNumber>
    </recommendedName>
</protein>
<dbReference type="PROSITE" id="PS50011">
    <property type="entry name" value="PROTEIN_KINASE_DOM"/>
    <property type="match status" value="1"/>
</dbReference>
<keyword evidence="12" id="KW-1185">Reference proteome</keyword>
<evidence type="ECO:0000256" key="3">
    <source>
        <dbReference type="ARBA" id="ARBA00022679"/>
    </source>
</evidence>
<sequence>MSSKQPLLSTTPPSAPHRSSFEGSCRGREVCSDPQPDSIHDQLEDGQSPARPGADEDDLHALAAGCRDPPSCQMLHTGRRSSTLTQLRPSSPAATPAAAAAAVQPAPQSQRSRLSGASQPSAEEITQPDAAASRQASAQQHAPTSEPFPFAGRRSSVLLPQAASMEIWNGGGRSSAQPAPAAAAAAAAAAATGAATEKGGEARRATFGRRSSARPAAAEKGGEARRRTAGRRSSVLVHPQAIQTEGSALSTLPPMPQGTRNTRARSSGVAAAEARRRAAVDGRHGECSNRSSNASTNGWDEREERVTEGAAVASDVEMEGGRDSGASEGDSLHVVPYRGSRQRGSKGSLLAEAATCLGDCAGDVNTVPSLSALPEGDEEDGRRAEEEGLERVTQKGWEDGSRDQEEARTEQGEAKSVSTVAGAVGGQQGQGFVRMEGSRDDGQSVDTGPKHRSTSKGAARGGRRGGSRAAAKQRGGEAKSEVTDAAKQRRSGVESVVTDAAKQRWSDIESEVTDAAKQRRGEVESEETDTACGARDQGWGGTAEGEEVEGAPRAQAPLEELTPLQQLLQVCSQSVDTSQIPSMDAFIGAQADLRKISKIGEGTYGEAFKHNKIVFKVVPVGGEQLINGAPQKQAQEMAAEALIALTLTSLRYQDAGGMEQQNVTPSFVETFEVGVCRGPYTPQLVRAWHKWDKAHGSENDPVDSLQPDQLYLVIAMRDCGRDLEKASIASFDQARSLLVQVALTLAIAEEAVEFEHRDLHWGNVLVRPADSVSLGVRLRGVDIEVQTHGMAASIIDFTASRLRTLTGALAYCDLSCDPELFEGTKGVIQFDTYRWMRRLNQDDWSSSCFATNCLWMAYLAEMIVKEKAAAMSAAQKRQLRDFRKRASQTLSCGDLICDELFQGLWIAKADAQ</sequence>
<evidence type="ECO:0000256" key="2">
    <source>
        <dbReference type="ARBA" id="ARBA00022527"/>
    </source>
</evidence>
<feature type="compositionally biased region" description="Polar residues" evidence="9">
    <location>
        <begin position="111"/>
        <end position="121"/>
    </location>
</feature>
<dbReference type="InterPro" id="IPR024604">
    <property type="entry name" value="GSG2_C"/>
</dbReference>
<dbReference type="Proteomes" id="UP000815325">
    <property type="component" value="Unassembled WGS sequence"/>
</dbReference>
<dbReference type="InterPro" id="IPR011009">
    <property type="entry name" value="Kinase-like_dom_sf"/>
</dbReference>
<evidence type="ECO:0000256" key="5">
    <source>
        <dbReference type="ARBA" id="ARBA00022777"/>
    </source>
</evidence>
<evidence type="ECO:0000313" key="11">
    <source>
        <dbReference type="EMBL" id="KAF5840645.1"/>
    </source>
</evidence>
<dbReference type="SUPFAM" id="SSF56112">
    <property type="entry name" value="Protein kinase-like (PK-like)"/>
    <property type="match status" value="1"/>
</dbReference>
<dbReference type="Pfam" id="PF12330">
    <property type="entry name" value="Haspin_kinase"/>
    <property type="match status" value="1"/>
</dbReference>
<dbReference type="EMBL" id="MU069507">
    <property type="protein sequence ID" value="KAF5840645.1"/>
    <property type="molecule type" value="Genomic_DNA"/>
</dbReference>
<evidence type="ECO:0000256" key="7">
    <source>
        <dbReference type="ARBA" id="ARBA00047899"/>
    </source>
</evidence>